<dbReference type="Gene3D" id="3.80.10.10">
    <property type="entry name" value="Ribonuclease Inhibitor"/>
    <property type="match status" value="1"/>
</dbReference>
<proteinExistence type="predicted"/>
<sequence length="140" mass="16104">MTKIVTYCFMNTLPDEIILKIASHLDAFQQFQLSHTSIKFQKLIYNKPLHDTISSYFIQLSITKKLAMKFIKRINSDGVVNGECEQCHAESLLYTQFDGINERCICLGDCVAYCNRCDVITRFHNTSLCPLCRTPLLQID</sequence>
<evidence type="ECO:0000313" key="3">
    <source>
        <dbReference type="Proteomes" id="UP001162120"/>
    </source>
</evidence>
<protein>
    <recommendedName>
        <fullName evidence="1">F-box domain-containing protein</fullName>
    </recommendedName>
</protein>
<feature type="domain" description="F-box" evidence="1">
    <location>
        <begin position="7"/>
        <end position="60"/>
    </location>
</feature>
<dbReference type="InterPro" id="IPR032675">
    <property type="entry name" value="LRR_dom_sf"/>
</dbReference>
<dbReference type="InterPro" id="IPR036047">
    <property type="entry name" value="F-box-like_dom_sf"/>
</dbReference>
<dbReference type="Pfam" id="PF00646">
    <property type="entry name" value="F-box"/>
    <property type="match status" value="1"/>
</dbReference>
<accession>A0A7L9AXK0</accession>
<reference evidence="2" key="1">
    <citation type="submission" date="2020-06" db="EMBL/GenBank/DDBJ databases">
        <title>Lateral gene transfer of anion-conducting channel rhodopsins between green algae and giant viruses.</title>
        <authorList>
            <person name="Rozenberg A."/>
            <person name="Oppermann J."/>
            <person name="Wietek J."/>
            <person name="Fernandez Lahore R.G."/>
            <person name="Sandaa R.-A."/>
            <person name="Bratbak G."/>
            <person name="Hegemann P."/>
            <person name="Beja O."/>
        </authorList>
    </citation>
    <scope>NUCLEOTIDE SEQUENCE</scope>
    <source>
        <strain evidence="2">01B</strain>
    </source>
</reference>
<gene>
    <name evidence="2" type="ORF">HWQ62_00162</name>
</gene>
<organism evidence="2 3">
    <name type="scientific">Pyramimonas orientalis virus 01B</name>
    <dbReference type="NCBI Taxonomy" id="3134525"/>
    <lineage>
        <taxon>Viruses</taxon>
        <taxon>Varidnaviria</taxon>
        <taxon>Bamfordvirae</taxon>
        <taxon>Nucleocytoviricota</taxon>
        <taxon>Megaviricetes</taxon>
        <taxon>Imitervirales</taxon>
        <taxon>Allomimiviridae</taxon>
        <taxon>Heliosvirus</taxon>
        <taxon>Heliosvirus raunefjordenense</taxon>
    </lineage>
</organism>
<name>A0A7L9AXK0_9VIRU</name>
<dbReference type="EMBL" id="MT663534">
    <property type="protein sequence ID" value="QOI90299.1"/>
    <property type="molecule type" value="Genomic_DNA"/>
</dbReference>
<dbReference type="SUPFAM" id="SSF81383">
    <property type="entry name" value="F-box domain"/>
    <property type="match status" value="1"/>
</dbReference>
<evidence type="ECO:0000313" key="2">
    <source>
        <dbReference type="EMBL" id="QOI90299.1"/>
    </source>
</evidence>
<dbReference type="PROSITE" id="PS50181">
    <property type="entry name" value="FBOX"/>
    <property type="match status" value="1"/>
</dbReference>
<dbReference type="Proteomes" id="UP001162120">
    <property type="component" value="Segment"/>
</dbReference>
<keyword evidence="3" id="KW-1185">Reference proteome</keyword>
<dbReference type="InterPro" id="IPR001810">
    <property type="entry name" value="F-box_dom"/>
</dbReference>
<evidence type="ECO:0000259" key="1">
    <source>
        <dbReference type="PROSITE" id="PS50181"/>
    </source>
</evidence>